<comment type="caution">
    <text evidence="3">The sequence shown here is derived from an EMBL/GenBank/DDBJ whole genome shotgun (WGS) entry which is preliminary data.</text>
</comment>
<dbReference type="GO" id="GO:0016810">
    <property type="term" value="F:hydrolase activity, acting on carbon-nitrogen (but not peptide) bonds"/>
    <property type="evidence" value="ECO:0007669"/>
    <property type="project" value="InterPro"/>
</dbReference>
<gene>
    <name evidence="3" type="ORF">C5Y93_28200</name>
</gene>
<evidence type="ECO:0000259" key="2">
    <source>
        <dbReference type="Pfam" id="PF07969"/>
    </source>
</evidence>
<name>A0A2S8GDB2_9BACT</name>
<dbReference type="InterPro" id="IPR032466">
    <property type="entry name" value="Metal_Hydrolase"/>
</dbReference>
<dbReference type="Gene3D" id="3.20.20.140">
    <property type="entry name" value="Metal-dependent hydrolases"/>
    <property type="match status" value="1"/>
</dbReference>
<dbReference type="CDD" id="cd01300">
    <property type="entry name" value="YtcJ_like"/>
    <property type="match status" value="1"/>
</dbReference>
<dbReference type="PROSITE" id="PS51257">
    <property type="entry name" value="PROKAR_LIPOPROTEIN"/>
    <property type="match status" value="1"/>
</dbReference>
<dbReference type="Gene3D" id="3.10.310.70">
    <property type="match status" value="1"/>
</dbReference>
<evidence type="ECO:0000313" key="4">
    <source>
        <dbReference type="Proteomes" id="UP000237819"/>
    </source>
</evidence>
<dbReference type="Proteomes" id="UP000237819">
    <property type="component" value="Unassembled WGS sequence"/>
</dbReference>
<keyword evidence="1" id="KW-0732">Signal</keyword>
<feature type="domain" description="Amidohydrolase 3" evidence="2">
    <location>
        <begin position="80"/>
        <end position="558"/>
    </location>
</feature>
<dbReference type="PANTHER" id="PTHR22642">
    <property type="entry name" value="IMIDAZOLONEPROPIONASE"/>
    <property type="match status" value="1"/>
</dbReference>
<accession>A0A2S8GDB2</accession>
<feature type="signal peptide" evidence="1">
    <location>
        <begin position="1"/>
        <end position="21"/>
    </location>
</feature>
<dbReference type="Gene3D" id="2.30.40.10">
    <property type="entry name" value="Urease, subunit C, domain 1"/>
    <property type="match status" value="1"/>
</dbReference>
<feature type="chain" id="PRO_5015454435" evidence="1">
    <location>
        <begin position="22"/>
        <end position="563"/>
    </location>
</feature>
<dbReference type="OrthoDB" id="9767366at2"/>
<dbReference type="SUPFAM" id="SSF51338">
    <property type="entry name" value="Composite domain of metallo-dependent hydrolases"/>
    <property type="match status" value="1"/>
</dbReference>
<reference evidence="3 4" key="1">
    <citation type="submission" date="2018-02" db="EMBL/GenBank/DDBJ databases">
        <title>Comparative genomes isolates from brazilian mangrove.</title>
        <authorList>
            <person name="Araujo J.E."/>
            <person name="Taketani R.G."/>
            <person name="Silva M.C.P."/>
            <person name="Loureco M.V."/>
            <person name="Andreote F.D."/>
        </authorList>
    </citation>
    <scope>NUCLEOTIDE SEQUENCE [LARGE SCALE GENOMIC DNA]</scope>
    <source>
        <strain evidence="3 4">Nap-Phe MGV</strain>
    </source>
</reference>
<dbReference type="EMBL" id="PUHZ01000025">
    <property type="protein sequence ID" value="PQO42231.1"/>
    <property type="molecule type" value="Genomic_DNA"/>
</dbReference>
<dbReference type="RefSeq" id="WP_105338812.1">
    <property type="nucleotide sequence ID" value="NZ_PUHZ01000025.1"/>
</dbReference>
<organism evidence="3 4">
    <name type="scientific">Blastopirellula marina</name>
    <dbReference type="NCBI Taxonomy" id="124"/>
    <lineage>
        <taxon>Bacteria</taxon>
        <taxon>Pseudomonadati</taxon>
        <taxon>Planctomycetota</taxon>
        <taxon>Planctomycetia</taxon>
        <taxon>Pirellulales</taxon>
        <taxon>Pirellulaceae</taxon>
        <taxon>Blastopirellula</taxon>
    </lineage>
</organism>
<dbReference type="InterPro" id="IPR011059">
    <property type="entry name" value="Metal-dep_hydrolase_composite"/>
</dbReference>
<proteinExistence type="predicted"/>
<dbReference type="AlphaFoldDB" id="A0A2S8GDB2"/>
<dbReference type="Pfam" id="PF07969">
    <property type="entry name" value="Amidohydro_3"/>
    <property type="match status" value="1"/>
</dbReference>
<dbReference type="InterPro" id="IPR033932">
    <property type="entry name" value="YtcJ-like"/>
</dbReference>
<evidence type="ECO:0000256" key="1">
    <source>
        <dbReference type="SAM" id="SignalP"/>
    </source>
</evidence>
<dbReference type="SUPFAM" id="SSF51556">
    <property type="entry name" value="Metallo-dependent hydrolases"/>
    <property type="match status" value="1"/>
</dbReference>
<sequence length="563" mass="61910">MLKTLLSHCTKPLLGLVIALAWTSIGCTQSGVDAVYINGSIVTMDEKNPTAEAIATQGEEIVAVGFNEEIRQLAGGKTVVHDLAGKCLMPGFYAAHDHFPGAGRVGLYLVDLNSPPIGTIETMDQLLAALKEQAKKTPPGKWIRGRGYDDTLLAEKRHPTREDLDRVSTEHPIWIGHTSGHLGVANSKALEIAKITRDTKAPSGARIRKDENGEPNGVFEECGSLVSRKIPFQSIEMNLVAVGRAAEEYVRQGVTTSVIANGGTWTINLLEKGLDKGLIQFRIVSMTSGGAYLNDRKSVEKRNSPLLKTGAIKLLQDGSIQGYTGYLSEPYYGSQDNRGYPNRSRESLVKKVHKLHQAGYQLAIHGNGDASIDDILSAYEEAQKRFPRPDARHRIEHSQMMREDQIDKMKELGVTPSYFVGHVYYWGDRHRDIFLGPERGARISPLASTVKRGIKFTVHDDTPVTPVDPLQLVWVAANRETTSGKVLGPEQRIPVAEALKAITCDAAWQNFEEESKGTLEAGKLADLVILDQNPLEIEPSKLREIRVLETIVGGKTVFKLEEN</sequence>
<evidence type="ECO:0000313" key="3">
    <source>
        <dbReference type="EMBL" id="PQO42231.1"/>
    </source>
</evidence>
<keyword evidence="3" id="KW-0378">Hydrolase</keyword>
<protein>
    <submittedName>
        <fullName evidence="3">Amidohydrolase</fullName>
    </submittedName>
</protein>
<dbReference type="InterPro" id="IPR013108">
    <property type="entry name" value="Amidohydro_3"/>
</dbReference>
<dbReference type="PANTHER" id="PTHR22642:SF2">
    <property type="entry name" value="PROTEIN LONG AFTER FAR-RED 3"/>
    <property type="match status" value="1"/>
</dbReference>